<organism evidence="1 2">
    <name type="scientific">Chaetoceros tenuissimus</name>
    <dbReference type="NCBI Taxonomy" id="426638"/>
    <lineage>
        <taxon>Eukaryota</taxon>
        <taxon>Sar</taxon>
        <taxon>Stramenopiles</taxon>
        <taxon>Ochrophyta</taxon>
        <taxon>Bacillariophyta</taxon>
        <taxon>Coscinodiscophyceae</taxon>
        <taxon>Chaetocerotophycidae</taxon>
        <taxon>Chaetocerotales</taxon>
        <taxon>Chaetocerotaceae</taxon>
        <taxon>Chaetoceros</taxon>
    </lineage>
</organism>
<gene>
    <name evidence="1" type="ORF">CTEN210_08300</name>
</gene>
<keyword evidence="2" id="KW-1185">Reference proteome</keyword>
<comment type="caution">
    <text evidence="1">The sequence shown here is derived from an EMBL/GenBank/DDBJ whole genome shotgun (WGS) entry which is preliminary data.</text>
</comment>
<name>A0AAD3CWF6_9STRA</name>
<evidence type="ECO:0000313" key="1">
    <source>
        <dbReference type="EMBL" id="GFH51824.1"/>
    </source>
</evidence>
<dbReference type="AlphaFoldDB" id="A0AAD3CWF6"/>
<accession>A0AAD3CWF6</accession>
<dbReference type="Proteomes" id="UP001054902">
    <property type="component" value="Unassembled WGS sequence"/>
</dbReference>
<protein>
    <submittedName>
        <fullName evidence="1">Uncharacterized protein</fullName>
    </submittedName>
</protein>
<evidence type="ECO:0000313" key="2">
    <source>
        <dbReference type="Proteomes" id="UP001054902"/>
    </source>
</evidence>
<dbReference type="EMBL" id="BLLK01000045">
    <property type="protein sequence ID" value="GFH51824.1"/>
    <property type="molecule type" value="Genomic_DNA"/>
</dbReference>
<reference evidence="1 2" key="1">
    <citation type="journal article" date="2021" name="Sci. Rep.">
        <title>The genome of the diatom Chaetoceros tenuissimus carries an ancient integrated fragment of an extant virus.</title>
        <authorList>
            <person name="Hongo Y."/>
            <person name="Kimura K."/>
            <person name="Takaki Y."/>
            <person name="Yoshida Y."/>
            <person name="Baba S."/>
            <person name="Kobayashi G."/>
            <person name="Nagasaki K."/>
            <person name="Hano T."/>
            <person name="Tomaru Y."/>
        </authorList>
    </citation>
    <scope>NUCLEOTIDE SEQUENCE [LARGE SCALE GENOMIC DNA]</scope>
    <source>
        <strain evidence="1 2">NIES-3715</strain>
    </source>
</reference>
<proteinExistence type="predicted"/>
<sequence length="118" mass="13257">MITDSACLNPSQMAEKLRKKKKINKMIAVGVPIDAVIHAMKREGLLTSPSRICAKDVRVYGVQESKIETLKRMLRAGVPPGAVKQHRMFVMGIREDIDHLVDFRFNLQSVLDSKAIRA</sequence>